<gene>
    <name evidence="2" type="ORF">GCM10010430_13840</name>
</gene>
<protein>
    <recommendedName>
        <fullName evidence="4">Bulb-type lectin domain-containing protein</fullName>
    </recommendedName>
</protein>
<dbReference type="EMBL" id="BAAATR010000004">
    <property type="protein sequence ID" value="GAA2234339.1"/>
    <property type="molecule type" value="Genomic_DNA"/>
</dbReference>
<name>A0ABP5QFR2_9ACTN</name>
<evidence type="ECO:0000313" key="3">
    <source>
        <dbReference type="Proteomes" id="UP001500305"/>
    </source>
</evidence>
<keyword evidence="3" id="KW-1185">Reference proteome</keyword>
<dbReference type="InterPro" id="IPR036426">
    <property type="entry name" value="Bulb-type_lectin_dom_sf"/>
</dbReference>
<sequence>MILSKPGASRARRRLGRVAMVCAAAAGALAMTATTAMADASVATFTLAQPDWQAGGSGAGSNNLLTGLYLLADGNLVLYGYDGEDQYPLWASGTSGKGVTTLDWSKSGYVKLMNSSGHIVCTMGALNPAPGGHAEIRDDGNFVFYDVNGNATWSTGTAGHHRGNMNYCYT</sequence>
<accession>A0ABP5QFR2</accession>
<keyword evidence="1" id="KW-0732">Signal</keyword>
<feature type="signal peptide" evidence="1">
    <location>
        <begin position="1"/>
        <end position="38"/>
    </location>
</feature>
<organism evidence="2 3">
    <name type="scientific">Kitasatospora cystarginea</name>
    <dbReference type="NCBI Taxonomy" id="58350"/>
    <lineage>
        <taxon>Bacteria</taxon>
        <taxon>Bacillati</taxon>
        <taxon>Actinomycetota</taxon>
        <taxon>Actinomycetes</taxon>
        <taxon>Kitasatosporales</taxon>
        <taxon>Streptomycetaceae</taxon>
        <taxon>Kitasatospora</taxon>
    </lineage>
</organism>
<reference evidence="3" key="1">
    <citation type="journal article" date="2019" name="Int. J. Syst. Evol. Microbiol.">
        <title>The Global Catalogue of Microorganisms (GCM) 10K type strain sequencing project: providing services to taxonomists for standard genome sequencing and annotation.</title>
        <authorList>
            <consortium name="The Broad Institute Genomics Platform"/>
            <consortium name="The Broad Institute Genome Sequencing Center for Infectious Disease"/>
            <person name="Wu L."/>
            <person name="Ma J."/>
        </authorList>
    </citation>
    <scope>NUCLEOTIDE SEQUENCE [LARGE SCALE GENOMIC DNA]</scope>
    <source>
        <strain evidence="3">JCM 7356</strain>
    </source>
</reference>
<comment type="caution">
    <text evidence="2">The sequence shown here is derived from an EMBL/GenBank/DDBJ whole genome shotgun (WGS) entry which is preliminary data.</text>
</comment>
<evidence type="ECO:0008006" key="4">
    <source>
        <dbReference type="Google" id="ProtNLM"/>
    </source>
</evidence>
<dbReference type="Proteomes" id="UP001500305">
    <property type="component" value="Unassembled WGS sequence"/>
</dbReference>
<dbReference type="SUPFAM" id="SSF51110">
    <property type="entry name" value="alpha-D-mannose-specific plant lectins"/>
    <property type="match status" value="2"/>
</dbReference>
<evidence type="ECO:0000313" key="2">
    <source>
        <dbReference type="EMBL" id="GAA2234339.1"/>
    </source>
</evidence>
<dbReference type="Gene3D" id="2.90.10.10">
    <property type="entry name" value="Bulb-type lectin domain"/>
    <property type="match status" value="2"/>
</dbReference>
<feature type="chain" id="PRO_5046964931" description="Bulb-type lectin domain-containing protein" evidence="1">
    <location>
        <begin position="39"/>
        <end position="170"/>
    </location>
</feature>
<evidence type="ECO:0000256" key="1">
    <source>
        <dbReference type="SAM" id="SignalP"/>
    </source>
</evidence>
<proteinExistence type="predicted"/>